<feature type="region of interest" description="Disordered" evidence="1">
    <location>
        <begin position="284"/>
        <end position="319"/>
    </location>
</feature>
<organism evidence="2 3">
    <name type="scientific">Microdochium bolleyi</name>
    <dbReference type="NCBI Taxonomy" id="196109"/>
    <lineage>
        <taxon>Eukaryota</taxon>
        <taxon>Fungi</taxon>
        <taxon>Dikarya</taxon>
        <taxon>Ascomycota</taxon>
        <taxon>Pezizomycotina</taxon>
        <taxon>Sordariomycetes</taxon>
        <taxon>Xylariomycetidae</taxon>
        <taxon>Xylariales</taxon>
        <taxon>Microdochiaceae</taxon>
        <taxon>Microdochium</taxon>
    </lineage>
</organism>
<protein>
    <submittedName>
        <fullName evidence="2">Uncharacterized protein</fullName>
    </submittedName>
</protein>
<evidence type="ECO:0000313" key="2">
    <source>
        <dbReference type="EMBL" id="KXJ89342.1"/>
    </source>
</evidence>
<feature type="region of interest" description="Disordered" evidence="1">
    <location>
        <begin position="1"/>
        <end position="44"/>
    </location>
</feature>
<dbReference type="AlphaFoldDB" id="A0A136IWR9"/>
<name>A0A136IWR9_9PEZI</name>
<sequence>MPSIETSRKTLVTRPVNNRSRNLPNTGFRKTSLRKSITIHYDSDEDINDEDWSYSLEASAQKRHESPSPIPGHEPVAKRRLTVTSGSRKASRTSDQSSAGSRRSSNASMSGCQPASALTNQQESQEINALPRKPSRRVDIPIAEKAPNVAALLAENTKLRDELLQARGVDLFCAKNKLAGTIRRLEKANTENRRLKAQISLGKVSWHVVQTVCPQITQILRYDPLKFNEIYDHCVARQARLSATTSVQLSNDFLSLDGLVRRCTADDEATVPALGGTKALALHTQTTSQEPGMNTSTKTLHNEGERSHSLDAAEGGLASNVTPRDSLALDTEDALVSRSHITSLTRAHGLLNSTKSRAGGGSSPPGSTIFCLAPISTESVGTQTPASAVTGSPQLRMGFAETTFCPAPTFDKTQLEISSHSQSDPSQAVTALPDDLTALVAHIENLADQILDSPSAVPPIATPAQQHNKIQQAPLTARITRPREAQSNNEHPGLIQAAADQHCPDHTDDRETDDHDGDHCRATVATPATTRGVDHAQQTDASDPCLLRAQNARLLEHNARLQRRVRVLLNQQTACGGF</sequence>
<reference evidence="3" key="1">
    <citation type="submission" date="2016-02" db="EMBL/GenBank/DDBJ databases">
        <title>Draft genome sequence of Microdochium bolleyi, a fungal endophyte of beachgrass.</title>
        <authorList>
            <consortium name="DOE Joint Genome Institute"/>
            <person name="David A.S."/>
            <person name="May G."/>
            <person name="Haridas S."/>
            <person name="Lim J."/>
            <person name="Wang M."/>
            <person name="Labutti K."/>
            <person name="Lipzen A."/>
            <person name="Barry K."/>
            <person name="Grigoriev I.V."/>
        </authorList>
    </citation>
    <scope>NUCLEOTIDE SEQUENCE [LARGE SCALE GENOMIC DNA]</scope>
    <source>
        <strain evidence="3">J235TASD1</strain>
    </source>
</reference>
<feature type="region of interest" description="Disordered" evidence="1">
    <location>
        <begin position="58"/>
        <end position="132"/>
    </location>
</feature>
<evidence type="ECO:0000313" key="3">
    <source>
        <dbReference type="Proteomes" id="UP000070501"/>
    </source>
</evidence>
<feature type="compositionally biased region" description="Polar residues" evidence="1">
    <location>
        <begin position="116"/>
        <end position="127"/>
    </location>
</feature>
<feature type="compositionally biased region" description="Polar residues" evidence="1">
    <location>
        <begin position="284"/>
        <end position="299"/>
    </location>
</feature>
<evidence type="ECO:0000256" key="1">
    <source>
        <dbReference type="SAM" id="MobiDB-lite"/>
    </source>
</evidence>
<dbReference type="InParanoid" id="A0A136IWR9"/>
<feature type="compositionally biased region" description="Basic and acidic residues" evidence="1">
    <location>
        <begin position="300"/>
        <end position="311"/>
    </location>
</feature>
<keyword evidence="3" id="KW-1185">Reference proteome</keyword>
<dbReference type="Proteomes" id="UP000070501">
    <property type="component" value="Unassembled WGS sequence"/>
</dbReference>
<feature type="compositionally biased region" description="Low complexity" evidence="1">
    <location>
        <begin position="97"/>
        <end position="111"/>
    </location>
</feature>
<feature type="compositionally biased region" description="Polar residues" evidence="1">
    <location>
        <begin position="15"/>
        <end position="29"/>
    </location>
</feature>
<dbReference type="EMBL" id="KQ964255">
    <property type="protein sequence ID" value="KXJ89342.1"/>
    <property type="molecule type" value="Genomic_DNA"/>
</dbReference>
<feature type="compositionally biased region" description="Polar residues" evidence="1">
    <location>
        <begin position="82"/>
        <end position="96"/>
    </location>
</feature>
<dbReference type="OrthoDB" id="10591425at2759"/>
<gene>
    <name evidence="2" type="ORF">Micbo1qcDRAFT_206298</name>
</gene>
<accession>A0A136IWR9</accession>
<proteinExistence type="predicted"/>